<gene>
    <name evidence="1" type="ORF">BDN72DRAFT_904685</name>
</gene>
<dbReference type="EMBL" id="ML208733">
    <property type="protein sequence ID" value="TFK60771.1"/>
    <property type="molecule type" value="Genomic_DNA"/>
</dbReference>
<protein>
    <submittedName>
        <fullName evidence="1">Alpha/beta-hydrolase</fullName>
    </submittedName>
</protein>
<keyword evidence="2" id="KW-1185">Reference proteome</keyword>
<evidence type="ECO:0000313" key="1">
    <source>
        <dbReference type="EMBL" id="TFK60771.1"/>
    </source>
</evidence>
<dbReference type="Proteomes" id="UP000308600">
    <property type="component" value="Unassembled WGS sequence"/>
</dbReference>
<evidence type="ECO:0000313" key="2">
    <source>
        <dbReference type="Proteomes" id="UP000308600"/>
    </source>
</evidence>
<reference evidence="1 2" key="1">
    <citation type="journal article" date="2019" name="Nat. Ecol. Evol.">
        <title>Megaphylogeny resolves global patterns of mushroom evolution.</title>
        <authorList>
            <person name="Varga T."/>
            <person name="Krizsan K."/>
            <person name="Foldi C."/>
            <person name="Dima B."/>
            <person name="Sanchez-Garcia M."/>
            <person name="Sanchez-Ramirez S."/>
            <person name="Szollosi G.J."/>
            <person name="Szarkandi J.G."/>
            <person name="Papp V."/>
            <person name="Albert L."/>
            <person name="Andreopoulos W."/>
            <person name="Angelini C."/>
            <person name="Antonin V."/>
            <person name="Barry K.W."/>
            <person name="Bougher N.L."/>
            <person name="Buchanan P."/>
            <person name="Buyck B."/>
            <person name="Bense V."/>
            <person name="Catcheside P."/>
            <person name="Chovatia M."/>
            <person name="Cooper J."/>
            <person name="Damon W."/>
            <person name="Desjardin D."/>
            <person name="Finy P."/>
            <person name="Geml J."/>
            <person name="Haridas S."/>
            <person name="Hughes K."/>
            <person name="Justo A."/>
            <person name="Karasinski D."/>
            <person name="Kautmanova I."/>
            <person name="Kiss B."/>
            <person name="Kocsube S."/>
            <person name="Kotiranta H."/>
            <person name="LaButti K.M."/>
            <person name="Lechner B.E."/>
            <person name="Liimatainen K."/>
            <person name="Lipzen A."/>
            <person name="Lukacs Z."/>
            <person name="Mihaltcheva S."/>
            <person name="Morgado L.N."/>
            <person name="Niskanen T."/>
            <person name="Noordeloos M.E."/>
            <person name="Ohm R.A."/>
            <person name="Ortiz-Santana B."/>
            <person name="Ovrebo C."/>
            <person name="Racz N."/>
            <person name="Riley R."/>
            <person name="Savchenko A."/>
            <person name="Shiryaev A."/>
            <person name="Soop K."/>
            <person name="Spirin V."/>
            <person name="Szebenyi C."/>
            <person name="Tomsovsky M."/>
            <person name="Tulloss R.E."/>
            <person name="Uehling J."/>
            <person name="Grigoriev I.V."/>
            <person name="Vagvolgyi C."/>
            <person name="Papp T."/>
            <person name="Martin F.M."/>
            <person name="Miettinen O."/>
            <person name="Hibbett D.S."/>
            <person name="Nagy L.G."/>
        </authorList>
    </citation>
    <scope>NUCLEOTIDE SEQUENCE [LARGE SCALE GENOMIC DNA]</scope>
    <source>
        <strain evidence="1 2">NL-1719</strain>
    </source>
</reference>
<proteinExistence type="predicted"/>
<sequence length="652" mass="70822">MTLLFPAWIFRSKTSIHSESSLPLFSAKEVLPLSLDYFSTPGGPPPPSARVHHKVKYQPRPHLGVCDVWKYGYIVASKAIEITSDVLLHSIRGPRRKSWGIEMTVISAFMRGLAQHSSLVDLMTIRLFMSLGGLAPLPSDALVTPLTFRVRKHNLRGFLAKLDAAETGSRKLSGEWVVGRSTWQRLQTEWNANSNPTEGNAKFRQNHKERVVYYVHGGGFYSMSAAALRSISIPLSKHTDSRVFALDYRLAPETIFPGPLHDVVCGYLRLIDDLQIPPQNVILCGDSAGGGLCLALLMYLRDNAYPAPSGAILMSPWVDLTMSCESWASNCCYDIVPFPSVDNHLHPILLYLGERLEQYLTHPYASPLFGDLTGLPPLLLQSGDAEVLRDEIILFAHKAKLAGVEICHEMYADCVHASQIFPFLPTTQQAFMSIRRYVRDILPKIQLGSPQPLKAIAERGLASELVSDKATVVRGDGVVTDIGMDGVLDKLGGVQENFGEGQDIYGVANQRNLPSWGPILPITSMTDSKPAGDVENGEDGEEIKGVSNSASRPKAPARTNTMSGIRHMGSAVSFLVRSASGNGCCESASDEAEASPAVISSQGSRSSGPITPDRPTSSPPRRSGSLSHADIQSSLDSIMHVVSASILGQFAI</sequence>
<organism evidence="1 2">
    <name type="scientific">Pluteus cervinus</name>
    <dbReference type="NCBI Taxonomy" id="181527"/>
    <lineage>
        <taxon>Eukaryota</taxon>
        <taxon>Fungi</taxon>
        <taxon>Dikarya</taxon>
        <taxon>Basidiomycota</taxon>
        <taxon>Agaricomycotina</taxon>
        <taxon>Agaricomycetes</taxon>
        <taxon>Agaricomycetidae</taxon>
        <taxon>Agaricales</taxon>
        <taxon>Pluteineae</taxon>
        <taxon>Pluteaceae</taxon>
        <taxon>Pluteus</taxon>
    </lineage>
</organism>
<accession>A0ACD3A534</accession>
<name>A0ACD3A534_9AGAR</name>